<dbReference type="GO" id="GO:0003676">
    <property type="term" value="F:nucleic acid binding"/>
    <property type="evidence" value="ECO:0007669"/>
    <property type="project" value="InterPro"/>
</dbReference>
<dbReference type="InterPro" id="IPR036397">
    <property type="entry name" value="RNaseH_sf"/>
</dbReference>
<dbReference type="SUPFAM" id="SSF56672">
    <property type="entry name" value="DNA/RNA polymerases"/>
    <property type="match status" value="1"/>
</dbReference>
<dbReference type="VEuPathDB" id="VectorBase:AFUN2_011283"/>
<reference evidence="2" key="1">
    <citation type="submission" date="2020-05" db="UniProtKB">
        <authorList>
            <consortium name="EnsemblMetazoa"/>
        </authorList>
    </citation>
    <scope>IDENTIFICATION</scope>
    <source>
        <strain evidence="2">FUMOZ</strain>
    </source>
</reference>
<dbReference type="SUPFAM" id="SSF53098">
    <property type="entry name" value="Ribonuclease H-like"/>
    <property type="match status" value="1"/>
</dbReference>
<dbReference type="InterPro" id="IPR021109">
    <property type="entry name" value="Peptidase_aspartic_dom_sf"/>
</dbReference>
<dbReference type="InterPro" id="IPR008042">
    <property type="entry name" value="Retrotrans_Pao"/>
</dbReference>
<dbReference type="Pfam" id="PF17921">
    <property type="entry name" value="Integrase_H2C2"/>
    <property type="match status" value="1"/>
</dbReference>
<dbReference type="Pfam" id="PF13650">
    <property type="entry name" value="Asp_protease_2"/>
    <property type="match status" value="1"/>
</dbReference>
<dbReference type="VEuPathDB" id="VectorBase:AFUN2_014204"/>
<dbReference type="PROSITE" id="PS50994">
    <property type="entry name" value="INTEGRASE"/>
    <property type="match status" value="1"/>
</dbReference>
<dbReference type="Pfam" id="PF05380">
    <property type="entry name" value="Peptidase_A17"/>
    <property type="match status" value="1"/>
</dbReference>
<dbReference type="SMART" id="SM00343">
    <property type="entry name" value="ZnF_C2HC"/>
    <property type="match status" value="2"/>
</dbReference>
<dbReference type="GO" id="GO:0008270">
    <property type="term" value="F:zinc ion binding"/>
    <property type="evidence" value="ECO:0007669"/>
    <property type="project" value="InterPro"/>
</dbReference>
<dbReference type="Gene3D" id="2.40.70.10">
    <property type="entry name" value="Acid Proteases"/>
    <property type="match status" value="1"/>
</dbReference>
<dbReference type="STRING" id="62324.A0A182R2U9"/>
<dbReference type="Pfam" id="PF03564">
    <property type="entry name" value="DUF1759"/>
    <property type="match status" value="1"/>
</dbReference>
<dbReference type="GO" id="GO:0042575">
    <property type="term" value="C:DNA polymerase complex"/>
    <property type="evidence" value="ECO:0007669"/>
    <property type="project" value="UniProtKB-ARBA"/>
</dbReference>
<evidence type="ECO:0000259" key="1">
    <source>
        <dbReference type="PROSITE" id="PS50994"/>
    </source>
</evidence>
<organism evidence="2">
    <name type="scientific">Anopheles funestus</name>
    <name type="common">African malaria mosquito</name>
    <dbReference type="NCBI Taxonomy" id="62324"/>
    <lineage>
        <taxon>Eukaryota</taxon>
        <taxon>Metazoa</taxon>
        <taxon>Ecdysozoa</taxon>
        <taxon>Arthropoda</taxon>
        <taxon>Hexapoda</taxon>
        <taxon>Insecta</taxon>
        <taxon>Pterygota</taxon>
        <taxon>Neoptera</taxon>
        <taxon>Endopterygota</taxon>
        <taxon>Diptera</taxon>
        <taxon>Nematocera</taxon>
        <taxon>Culicoidea</taxon>
        <taxon>Culicidae</taxon>
        <taxon>Anophelinae</taxon>
        <taxon>Anopheles</taxon>
    </lineage>
</organism>
<dbReference type="VEuPathDB" id="VectorBase:AFUN000490"/>
<dbReference type="VEuPathDB" id="VectorBase:AFUN2_006868"/>
<evidence type="ECO:0000313" key="2">
    <source>
        <dbReference type="EnsemblMetazoa" id="AFUN000490-PA"/>
    </source>
</evidence>
<proteinExistence type="predicted"/>
<dbReference type="CDD" id="cd00303">
    <property type="entry name" value="retropepsin_like"/>
    <property type="match status" value="1"/>
</dbReference>
<accession>A0A182R2U9</accession>
<dbReference type="InterPro" id="IPR043502">
    <property type="entry name" value="DNA/RNA_pol_sf"/>
</dbReference>
<dbReference type="GO" id="GO:0071897">
    <property type="term" value="P:DNA biosynthetic process"/>
    <property type="evidence" value="ECO:0007669"/>
    <property type="project" value="UniProtKB-ARBA"/>
</dbReference>
<dbReference type="PANTHER" id="PTHR47331:SF1">
    <property type="entry name" value="GAG-LIKE PROTEIN"/>
    <property type="match status" value="1"/>
</dbReference>
<dbReference type="InterPro" id="IPR005312">
    <property type="entry name" value="DUF1759"/>
</dbReference>
<dbReference type="InterPro" id="IPR001584">
    <property type="entry name" value="Integrase_cat-core"/>
</dbReference>
<dbReference type="GO" id="GO:0015074">
    <property type="term" value="P:DNA integration"/>
    <property type="evidence" value="ECO:0007669"/>
    <property type="project" value="InterPro"/>
</dbReference>
<sequence>MAVYEEEPFAGFSEEAKSPNTVRRALFCDVSDAKRERDRIVRSVKRMDAFLAEYQEKDYPELTPRIELLNDRWREFQVIARKIDAKERTEENDAIYDNMENSVVRLKGQLLRKLGEVSDMARVKPEQDSSTSDAVRLTRLTLPEFSGKYDEWLSFHDMFVVTIHDNKRLSSVEKMLYLKRSLKGEALKVIDALPVCNANYEVAWAALNKRYANEYILKKRHVNAMLLWPQMKTANNENIHGLIECFERNLNILQHLGESTDQWGILLAQIIVSKLDLSTQQKWERRVEESNENSVGDLLNFLRAQTRIMDAVAVDKPKATGKVVSERRVASNVAVEAKCIKCGGSHLMDNCDAFRALTVGQRREIVEGKKQCSSCLKPGHFQARCWSRARCTVCNRKHHFLLHSEDNGTARATLENTPSQNAAVNASAGEGSGTVFLSTAIVNVKTSGGKWLPARALIDSGSQVSLMTKDLAARLNLPYSQSSTVLSVVGESRISLQTSVMAKVRSRDGKYKENMQFLVLPRITEYNPASGAKISRQQLPSNFVLADPYFDEKVNIDLLLGSEFYADYLKPDSRGILRADFGTALPTFIHTVFGWVAVGQVHTKNPQTKVSHPYIICGTCVRLEDLIERFWTIEEVHHAPLRTQEENDCEAHFMQHHHRDGEGRYVVKLPLKGDVRMQLGHSDDDGNKFPLAKQALKEDFYVDDYIGGASTVEEATRLQVELTMLLRSGGFHLTKWNCNRAEVLNNVPVEEKATSKVKRFEVPEEPVKTLGIAWLTESDQLYIDSTIGMSNENWTRRTIYSLVARIYDPLGLVAPVTAWAKINMQILWLATGGWDEEIPAELQERWCVFRSQLALLKDVKFSRHAVVANPVGLQLHCFSDASEAAYGACVYIRSIENDGSVRVELLAAKSRPAPLKRITLARLELCGALMAARLQRVVRQAIRHQAVETFMWTDATIVLHWIRAPSYSWATYVANRVSEIQDLTHGYKWMHVKGIDNPADIVSRGALPKELLSSTLWFHGPAWLQHPADEWHVHSDIVAPEEELLERRKQAVVFSIHAEKDDWCDRFSTFERLLRVTTYCLRFINRCRRMSNRYGRGVLSLGELTEAKLMLVKREQRIYFANDIKELQGGQPLRSKSSLKTLGAFLDTDGLLRVGGRLNRARYMTQQNYKHPLAISKKSRLARLIAEYYHRTTLHGGPTMTLSAMRREYWVIQGRSLVNSVCRSCSACYRMNPPLVQQPPGQLPTSRMTPSRPFSIVGVDFCGPIYLKPVHRRAAAEKAYIAIFVCFAVKAVHFELVESLSTEAFLASFRRFVSRRGMPNDVYSDNGLNFQGGRKVIDEYFAMLHQDSSIERIANYAVDVGVKWHFSPPYAPNFGGLWEAAVKATKRVLLKVIGSRQLSYGEMATMLAQVEAQLNSRPLTPLSEDPEELDVLTPGHFLNWKTY</sequence>
<feature type="domain" description="Integrase catalytic" evidence="1">
    <location>
        <begin position="1249"/>
        <end position="1442"/>
    </location>
</feature>
<dbReference type="EnsemblMetazoa" id="AFUN000490-RA">
    <property type="protein sequence ID" value="AFUN000490-PA"/>
    <property type="gene ID" value="AFUN000490"/>
</dbReference>
<dbReference type="PANTHER" id="PTHR47331">
    <property type="entry name" value="PHD-TYPE DOMAIN-CONTAINING PROTEIN"/>
    <property type="match status" value="1"/>
</dbReference>
<dbReference type="InterPro" id="IPR001878">
    <property type="entry name" value="Znf_CCHC"/>
</dbReference>
<protein>
    <submittedName>
        <fullName evidence="2">Integrase catalytic domain-containing protein</fullName>
    </submittedName>
</protein>
<dbReference type="Gene3D" id="3.30.420.10">
    <property type="entry name" value="Ribonuclease H-like superfamily/Ribonuclease H"/>
    <property type="match status" value="1"/>
</dbReference>
<name>A0A182R2U9_ANOFN</name>
<dbReference type="InterPro" id="IPR012337">
    <property type="entry name" value="RNaseH-like_sf"/>
</dbReference>
<dbReference type="InterPro" id="IPR041588">
    <property type="entry name" value="Integrase_H2C2"/>
</dbReference>